<dbReference type="EMBL" id="KL197724">
    <property type="protein sequence ID" value="KDQ55747.1"/>
    <property type="molecule type" value="Genomic_DNA"/>
</dbReference>
<dbReference type="AlphaFoldDB" id="A0A067PWT7"/>
<sequence>MAVDACPVSTKYSGSSWLRFYGIPPATLPCALSWNLDCPINVRHLWPPVDPNPPCTATFSSFTARVLLGLIVLNLSSEGTDNPNCVAISIPQPVRQTWLLSRRPPHLGIPLPHLRVTPRRHSSYSPSILYPPRRSTTLTSAPNAPNTALGPFAWSKSRLSPT</sequence>
<evidence type="ECO:0000313" key="2">
    <source>
        <dbReference type="Proteomes" id="UP000027265"/>
    </source>
</evidence>
<accession>A0A067PWT7</accession>
<gene>
    <name evidence="1" type="ORF">JAAARDRAFT_328800</name>
</gene>
<evidence type="ECO:0000313" key="1">
    <source>
        <dbReference type="EMBL" id="KDQ55747.1"/>
    </source>
</evidence>
<name>A0A067PWT7_9AGAM</name>
<dbReference type="Proteomes" id="UP000027265">
    <property type="component" value="Unassembled WGS sequence"/>
</dbReference>
<proteinExistence type="predicted"/>
<dbReference type="InParanoid" id="A0A067PWT7"/>
<organism evidence="1 2">
    <name type="scientific">Jaapia argillacea MUCL 33604</name>
    <dbReference type="NCBI Taxonomy" id="933084"/>
    <lineage>
        <taxon>Eukaryota</taxon>
        <taxon>Fungi</taxon>
        <taxon>Dikarya</taxon>
        <taxon>Basidiomycota</taxon>
        <taxon>Agaricomycotina</taxon>
        <taxon>Agaricomycetes</taxon>
        <taxon>Agaricomycetidae</taxon>
        <taxon>Jaapiales</taxon>
        <taxon>Jaapiaceae</taxon>
        <taxon>Jaapia</taxon>
    </lineage>
</organism>
<protein>
    <submittedName>
        <fullName evidence="1">Uncharacterized protein</fullName>
    </submittedName>
</protein>
<keyword evidence="2" id="KW-1185">Reference proteome</keyword>
<reference evidence="2" key="1">
    <citation type="journal article" date="2014" name="Proc. Natl. Acad. Sci. U.S.A.">
        <title>Extensive sampling of basidiomycete genomes demonstrates inadequacy of the white-rot/brown-rot paradigm for wood decay fungi.</title>
        <authorList>
            <person name="Riley R."/>
            <person name="Salamov A.A."/>
            <person name="Brown D.W."/>
            <person name="Nagy L.G."/>
            <person name="Floudas D."/>
            <person name="Held B.W."/>
            <person name="Levasseur A."/>
            <person name="Lombard V."/>
            <person name="Morin E."/>
            <person name="Otillar R."/>
            <person name="Lindquist E.A."/>
            <person name="Sun H."/>
            <person name="LaButti K.M."/>
            <person name="Schmutz J."/>
            <person name="Jabbour D."/>
            <person name="Luo H."/>
            <person name="Baker S.E."/>
            <person name="Pisabarro A.G."/>
            <person name="Walton J.D."/>
            <person name="Blanchette R.A."/>
            <person name="Henrissat B."/>
            <person name="Martin F."/>
            <person name="Cullen D."/>
            <person name="Hibbett D.S."/>
            <person name="Grigoriev I.V."/>
        </authorList>
    </citation>
    <scope>NUCLEOTIDE SEQUENCE [LARGE SCALE GENOMIC DNA]</scope>
    <source>
        <strain evidence="2">MUCL 33604</strain>
    </source>
</reference>
<dbReference type="HOGENOM" id="CLU_1635647_0_0_1"/>